<protein>
    <submittedName>
        <fullName evidence="2">Uncharacterized protein</fullName>
    </submittedName>
</protein>
<name>A0A2K8SEI3_9MOLU</name>
<feature type="transmembrane region" description="Helical" evidence="1">
    <location>
        <begin position="68"/>
        <end position="90"/>
    </location>
</feature>
<keyword evidence="1" id="KW-1133">Transmembrane helix</keyword>
<dbReference type="RefSeq" id="WP_100916734.1">
    <property type="nucleotide sequence ID" value="NZ_CP025057.1"/>
</dbReference>
<dbReference type="AlphaFoldDB" id="A0A2K8SEI3"/>
<accession>A0A2K8SEI3</accession>
<dbReference type="Proteomes" id="UP000231823">
    <property type="component" value="Chromosome"/>
</dbReference>
<keyword evidence="1" id="KW-0812">Transmembrane</keyword>
<gene>
    <name evidence="2" type="ORF">SFLOR_v1c07170</name>
</gene>
<proteinExistence type="predicted"/>
<feature type="transmembrane region" description="Helical" evidence="1">
    <location>
        <begin position="110"/>
        <end position="130"/>
    </location>
</feature>
<evidence type="ECO:0000313" key="3">
    <source>
        <dbReference type="Proteomes" id="UP000231823"/>
    </source>
</evidence>
<reference evidence="2 3" key="1">
    <citation type="submission" date="2017-12" db="EMBL/GenBank/DDBJ databases">
        <title>Complete genome sequence of Spiroplasma floricola 23-6 (ATCC 29989).</title>
        <authorList>
            <person name="Tsai Y.-M."/>
            <person name="Wu P.-S."/>
            <person name="Lo W.-S."/>
            <person name="Kuo C.-H."/>
        </authorList>
    </citation>
    <scope>NUCLEOTIDE SEQUENCE [LARGE SCALE GENOMIC DNA]</scope>
    <source>
        <strain evidence="2 3">23-6</strain>
    </source>
</reference>
<organism evidence="2 3">
    <name type="scientific">Spiroplasma floricola 23-6</name>
    <dbReference type="NCBI Taxonomy" id="1336749"/>
    <lineage>
        <taxon>Bacteria</taxon>
        <taxon>Bacillati</taxon>
        <taxon>Mycoplasmatota</taxon>
        <taxon>Mollicutes</taxon>
        <taxon>Entomoplasmatales</taxon>
        <taxon>Spiroplasmataceae</taxon>
        <taxon>Spiroplasma</taxon>
    </lineage>
</organism>
<feature type="transmembrane region" description="Helical" evidence="1">
    <location>
        <begin position="34"/>
        <end position="56"/>
    </location>
</feature>
<evidence type="ECO:0000313" key="2">
    <source>
        <dbReference type="EMBL" id="AUB31765.1"/>
    </source>
</evidence>
<dbReference type="KEGG" id="sfz:SFLOR_v1c07170"/>
<keyword evidence="1" id="KW-0472">Membrane</keyword>
<keyword evidence="3" id="KW-1185">Reference proteome</keyword>
<evidence type="ECO:0000256" key="1">
    <source>
        <dbReference type="SAM" id="Phobius"/>
    </source>
</evidence>
<dbReference type="EMBL" id="CP025057">
    <property type="protein sequence ID" value="AUB31765.1"/>
    <property type="molecule type" value="Genomic_DNA"/>
</dbReference>
<sequence>MDWGLAFCFLITNYHFEAHDLENRKIDRKAFIDFFSYNIAKVIIIILSSYLIYYFLISSKEKDAKFWWIIFSVVLGLATISLSTNCAILANNLCNVLKREDIVKPKALYIFISLMPLINYIFLFIFYKIFKNLLIKRDYRFIYLSRNHQFI</sequence>